<dbReference type="Proteomes" id="UP000703661">
    <property type="component" value="Unassembled WGS sequence"/>
</dbReference>
<evidence type="ECO:0000313" key="12">
    <source>
        <dbReference type="EMBL" id="KAG0024874.1"/>
    </source>
</evidence>
<dbReference type="FunFam" id="3.20.20.140:FF:000035">
    <property type="entry name" value="Probable amp deaminase"/>
    <property type="match status" value="1"/>
</dbReference>
<comment type="pathway">
    <text evidence="2">Purine metabolism; IMP biosynthesis via salvage pathway; IMP from AMP: step 1/1.</text>
</comment>
<comment type="caution">
    <text evidence="12">The sequence shown here is derived from an EMBL/GenBank/DDBJ whole genome shotgun (WGS) entry which is preliminary data.</text>
</comment>
<feature type="compositionally biased region" description="Basic and acidic residues" evidence="11">
    <location>
        <begin position="752"/>
        <end position="761"/>
    </location>
</feature>
<feature type="region of interest" description="Disordered" evidence="11">
    <location>
        <begin position="824"/>
        <end position="850"/>
    </location>
</feature>
<feature type="compositionally biased region" description="Basic and acidic residues" evidence="11">
    <location>
        <begin position="41"/>
        <end position="60"/>
    </location>
</feature>
<evidence type="ECO:0000256" key="7">
    <source>
        <dbReference type="ARBA" id="ARBA00022833"/>
    </source>
</evidence>
<keyword evidence="8" id="KW-0546">Nucleotide metabolism</keyword>
<dbReference type="InterPro" id="IPR032466">
    <property type="entry name" value="Metal_Hydrolase"/>
</dbReference>
<dbReference type="InterPro" id="IPR006650">
    <property type="entry name" value="A/AMP_deam_AS"/>
</dbReference>
<dbReference type="EC" id="3.5.4.6" evidence="4"/>
<protein>
    <recommendedName>
        <fullName evidence="9">AMP deaminase</fullName>
        <ecNumber evidence="4">3.5.4.6</ecNumber>
    </recommendedName>
    <alternativeName>
        <fullName evidence="10">Myoadenylate deaminase</fullName>
    </alternativeName>
</protein>
<evidence type="ECO:0000256" key="10">
    <source>
        <dbReference type="ARBA" id="ARBA00078830"/>
    </source>
</evidence>
<organism evidence="12 13">
    <name type="scientific">Entomortierella chlamydospora</name>
    <dbReference type="NCBI Taxonomy" id="101097"/>
    <lineage>
        <taxon>Eukaryota</taxon>
        <taxon>Fungi</taxon>
        <taxon>Fungi incertae sedis</taxon>
        <taxon>Mucoromycota</taxon>
        <taxon>Mortierellomycotina</taxon>
        <taxon>Mortierellomycetes</taxon>
        <taxon>Mortierellales</taxon>
        <taxon>Mortierellaceae</taxon>
        <taxon>Entomortierella</taxon>
    </lineage>
</organism>
<dbReference type="NCBIfam" id="TIGR01429">
    <property type="entry name" value="AMP_deaminase"/>
    <property type="match status" value="1"/>
</dbReference>
<proteinExistence type="inferred from homology"/>
<feature type="region of interest" description="Disordered" evidence="11">
    <location>
        <begin position="1"/>
        <end position="74"/>
    </location>
</feature>
<feature type="compositionally biased region" description="Basic and acidic residues" evidence="11">
    <location>
        <begin position="837"/>
        <end position="850"/>
    </location>
</feature>
<feature type="compositionally biased region" description="Basic and acidic residues" evidence="11">
    <location>
        <begin position="1"/>
        <end position="31"/>
    </location>
</feature>
<evidence type="ECO:0000256" key="4">
    <source>
        <dbReference type="ARBA" id="ARBA00012775"/>
    </source>
</evidence>
<dbReference type="AlphaFoldDB" id="A0A9P6T5W8"/>
<dbReference type="Gene3D" id="3.20.20.140">
    <property type="entry name" value="Metal-dependent hydrolases"/>
    <property type="match status" value="1"/>
</dbReference>
<keyword evidence="5" id="KW-0479">Metal-binding</keyword>
<keyword evidence="6" id="KW-0378">Hydrolase</keyword>
<evidence type="ECO:0000313" key="13">
    <source>
        <dbReference type="Proteomes" id="UP000703661"/>
    </source>
</evidence>
<evidence type="ECO:0000256" key="9">
    <source>
        <dbReference type="ARBA" id="ARBA00072037"/>
    </source>
</evidence>
<dbReference type="CDD" id="cd01319">
    <property type="entry name" value="AMPD"/>
    <property type="match status" value="1"/>
</dbReference>
<evidence type="ECO:0000256" key="11">
    <source>
        <dbReference type="SAM" id="MobiDB-lite"/>
    </source>
</evidence>
<evidence type="ECO:0000256" key="8">
    <source>
        <dbReference type="ARBA" id="ARBA00023080"/>
    </source>
</evidence>
<name>A0A9P6T5W8_9FUNG</name>
<dbReference type="PANTHER" id="PTHR11359">
    <property type="entry name" value="AMP DEAMINASE"/>
    <property type="match status" value="1"/>
</dbReference>
<keyword evidence="13" id="KW-1185">Reference proteome</keyword>
<dbReference type="GO" id="GO:0046033">
    <property type="term" value="P:AMP metabolic process"/>
    <property type="evidence" value="ECO:0007669"/>
    <property type="project" value="TreeGrafter"/>
</dbReference>
<evidence type="ECO:0000256" key="2">
    <source>
        <dbReference type="ARBA" id="ARBA00004955"/>
    </source>
</evidence>
<dbReference type="GO" id="GO:0032264">
    <property type="term" value="P:IMP salvage"/>
    <property type="evidence" value="ECO:0007669"/>
    <property type="project" value="InterPro"/>
</dbReference>
<sequence length="850" mass="97695">MSDSKENGHVEGDEHSQDSFDLPDTRSDRDSFSQATPFYSHHNDQELRSEDHKYLAHETQSRSGTIVESNLPDPNICDDDYDNMRPEDADAGSIDKRIKEQPKPGFSPKADVTQELRELYTDFQKCLDIRERYMTLSCQRIGDNPSDDDDWVIYPPPPPPLWGSADHRGHIIDGTGSVGKDFVLEDVPIPGACDYYFELDDRGIFNVYETKEDLACKKPIVDVPGPKEYFQDLEFILSVTSDGPTKSFAYRRLNYLESKWNMYILLNEYKELAESKRVPHRDFYNVRKVDTHVHHSSCMNQKHLLRFIKYKMHTTPHDIVIFRDGKELTLTEVFQSLNLTAYDLSIDTLDMHAHNDSFHRFDKFNLKYNPIGESRLREIFMKSDNKINGRYLAELTKEVFSGLEQSKYQTAEYRISIYGHSESEWDKLANWVVENKLFSHNVRWLIQVPRIYSVYKANNSIDNFGNVVQNIFKPLFEVTRDPSSHPNLHIFLQRVVGFDSVDDESKAERCVYKKFPYPRYWDSPSSPPYSYYIYYMFANLVSLNNFRKKRKFNTFVLRPHCGEAGDTDHLTSAFLTSFGISHGILLRKVPVLQYLFYLTQMGIAMSPLSNNALFLDYNRNPFPTFFKRGLNVSLSTDDPLQFHFTREPLMEEYSVAAQIWKLSAADMCEVSRNSVQHSGFENKIKKHWLGDNWHLPGVAGNNMAKTNVPNIRVAFRHETLQEELDMLQKYSCVRQSQSGEPTVAGDAPAESSHSKNSDHRPYSLLGSAHGDMVDTSDAALLQQHFAEYKAASELAAARAKNSQRQLGMLSCVAGVALIAGRAAAKSRKKARLEEEENPAKRPKNDSNIHE</sequence>
<dbReference type="SUPFAM" id="SSF51556">
    <property type="entry name" value="Metallo-dependent hydrolases"/>
    <property type="match status" value="1"/>
</dbReference>
<dbReference type="EMBL" id="JAAAID010000001">
    <property type="protein sequence ID" value="KAG0024874.1"/>
    <property type="molecule type" value="Genomic_DNA"/>
</dbReference>
<dbReference type="PANTHER" id="PTHR11359:SF0">
    <property type="entry name" value="AMP DEAMINASE"/>
    <property type="match status" value="1"/>
</dbReference>
<accession>A0A9P6T5W8</accession>
<reference evidence="12" key="1">
    <citation type="journal article" date="2020" name="Fungal Divers.">
        <title>Resolving the Mortierellaceae phylogeny through synthesis of multi-gene phylogenetics and phylogenomics.</title>
        <authorList>
            <person name="Vandepol N."/>
            <person name="Liber J."/>
            <person name="Desiro A."/>
            <person name="Na H."/>
            <person name="Kennedy M."/>
            <person name="Barry K."/>
            <person name="Grigoriev I.V."/>
            <person name="Miller A.N."/>
            <person name="O'Donnell K."/>
            <person name="Stajich J.E."/>
            <person name="Bonito G."/>
        </authorList>
    </citation>
    <scope>NUCLEOTIDE SEQUENCE</scope>
    <source>
        <strain evidence="12">NRRL 2769</strain>
    </source>
</reference>
<comment type="similarity">
    <text evidence="3">Belongs to the metallo-dependent hydrolases superfamily. Adenosine and AMP deaminases family.</text>
</comment>
<keyword evidence="7" id="KW-0862">Zinc</keyword>
<evidence type="ECO:0000256" key="5">
    <source>
        <dbReference type="ARBA" id="ARBA00022723"/>
    </source>
</evidence>
<evidence type="ECO:0000256" key="1">
    <source>
        <dbReference type="ARBA" id="ARBA00001947"/>
    </source>
</evidence>
<feature type="region of interest" description="Disordered" evidence="11">
    <location>
        <begin position="737"/>
        <end position="768"/>
    </location>
</feature>
<dbReference type="GO" id="GO:0003876">
    <property type="term" value="F:AMP deaminase activity"/>
    <property type="evidence" value="ECO:0007669"/>
    <property type="project" value="UniProtKB-EC"/>
</dbReference>
<evidence type="ECO:0000256" key="3">
    <source>
        <dbReference type="ARBA" id="ARBA00006676"/>
    </source>
</evidence>
<dbReference type="Gene3D" id="4.10.800.20">
    <property type="match status" value="1"/>
</dbReference>
<dbReference type="GO" id="GO:0046872">
    <property type="term" value="F:metal ion binding"/>
    <property type="evidence" value="ECO:0007669"/>
    <property type="project" value="UniProtKB-KW"/>
</dbReference>
<dbReference type="FunFam" id="4.10.800.20:FF:000001">
    <property type="entry name" value="AMP deaminase"/>
    <property type="match status" value="1"/>
</dbReference>
<dbReference type="PROSITE" id="PS00485">
    <property type="entry name" value="A_DEAMINASE"/>
    <property type="match status" value="1"/>
</dbReference>
<gene>
    <name evidence="12" type="primary">AMD1_1</name>
    <name evidence="12" type="ORF">BGZ80_000002</name>
</gene>
<comment type="cofactor">
    <cofactor evidence="1">
        <name>Zn(2+)</name>
        <dbReference type="ChEBI" id="CHEBI:29105"/>
    </cofactor>
</comment>
<dbReference type="GO" id="GO:0005829">
    <property type="term" value="C:cytosol"/>
    <property type="evidence" value="ECO:0007669"/>
    <property type="project" value="TreeGrafter"/>
</dbReference>
<evidence type="ECO:0000256" key="6">
    <source>
        <dbReference type="ARBA" id="ARBA00022801"/>
    </source>
</evidence>
<dbReference type="InterPro" id="IPR006329">
    <property type="entry name" value="AMPD"/>
</dbReference>
<dbReference type="Pfam" id="PF19326">
    <property type="entry name" value="AMP_deaminase"/>
    <property type="match status" value="1"/>
</dbReference>